<reference evidence="5 6" key="1">
    <citation type="submission" date="2017-01" db="EMBL/GenBank/DDBJ databases">
        <title>The cable genome- insights into the physiology and evolution of filamentous bacteria capable of sulfide oxidation via long distance electron transfer.</title>
        <authorList>
            <person name="Schreiber L."/>
            <person name="Bjerg J.T."/>
            <person name="Boggild A."/>
            <person name="Van De Vossenberg J."/>
            <person name="Meysman F."/>
            <person name="Nielsen L.P."/>
            <person name="Schramm A."/>
            <person name="Kjeldsen K.U."/>
        </authorList>
    </citation>
    <scope>NUCLEOTIDE SEQUENCE [LARGE SCALE GENOMIC DNA]</scope>
    <source>
        <strain evidence="5">A1</strain>
    </source>
</reference>
<organism evidence="5 6">
    <name type="scientific">Candidatus Electrothrix communis</name>
    <dbReference type="NCBI Taxonomy" id="1859133"/>
    <lineage>
        <taxon>Bacteria</taxon>
        <taxon>Pseudomonadati</taxon>
        <taxon>Thermodesulfobacteriota</taxon>
        <taxon>Desulfobulbia</taxon>
        <taxon>Desulfobulbales</taxon>
        <taxon>Desulfobulbaceae</taxon>
        <taxon>Candidatus Electrothrix</taxon>
    </lineage>
</organism>
<dbReference type="EMBL" id="MTKP01000181">
    <property type="protein sequence ID" value="RWX48053.1"/>
    <property type="molecule type" value="Genomic_DNA"/>
</dbReference>
<protein>
    <recommendedName>
        <fullName evidence="7">Translocation and assembly module TamB</fullName>
    </recommendedName>
</protein>
<sequence>MKSDNTPPVRRPLRKWLILLLFTCLLFFTVLVFALTTETGFRVLLRTADTLSGPVFSVEEIEGHLLSRWRLGKVQVHLDKVVDVKLDELVFSWSPEMLFQKRLVLHQVAAQGLVVKLTGSSKEDKKEEKDGPVVLPTIKLPLDIDLEELHLRDGQIFFSEKGNPLVIEEVLLQANARTQQGMQQATQVDIQRIKLDLRDYGVDLQGQVAFHDAWPLQLKGAWQVADPGINDLDGTVDAQGDLDDLAVFLTLIAPSEVTLEGRVTDIVNDLHWQAAAKTGHLYLNDIKVDVPVDGTLTIVEASGTVGSYQGTLLRISIIKG</sequence>
<keyword evidence="4" id="KW-0472">Membrane</keyword>
<evidence type="ECO:0000256" key="2">
    <source>
        <dbReference type="ARBA" id="ARBA00022692"/>
    </source>
</evidence>
<name>A0A3S3QUG2_9BACT</name>
<gene>
    <name evidence="5" type="ORF">VT98_11812</name>
</gene>
<dbReference type="Proteomes" id="UP000288086">
    <property type="component" value="Unassembled WGS sequence"/>
</dbReference>
<comment type="caution">
    <text evidence="5">The sequence shown here is derived from an EMBL/GenBank/DDBJ whole genome shotgun (WGS) entry which is preliminary data.</text>
</comment>
<keyword evidence="3" id="KW-1133">Transmembrane helix</keyword>
<evidence type="ECO:0000256" key="1">
    <source>
        <dbReference type="ARBA" id="ARBA00004167"/>
    </source>
</evidence>
<dbReference type="PANTHER" id="PTHR36985">
    <property type="entry name" value="TRANSLOCATION AND ASSEMBLY MODULE SUBUNIT TAMB"/>
    <property type="match status" value="1"/>
</dbReference>
<dbReference type="GO" id="GO:0097347">
    <property type="term" value="C:TAM protein secretion complex"/>
    <property type="evidence" value="ECO:0007669"/>
    <property type="project" value="TreeGrafter"/>
</dbReference>
<comment type="subcellular location">
    <subcellularLocation>
        <location evidence="1">Membrane</location>
        <topology evidence="1">Single-pass membrane protein</topology>
    </subcellularLocation>
</comment>
<feature type="non-terminal residue" evidence="5">
    <location>
        <position position="320"/>
    </location>
</feature>
<dbReference type="PANTHER" id="PTHR36985:SF1">
    <property type="entry name" value="TRANSLOCATION AND ASSEMBLY MODULE SUBUNIT TAMB"/>
    <property type="match status" value="1"/>
</dbReference>
<keyword evidence="6" id="KW-1185">Reference proteome</keyword>
<evidence type="ECO:0000256" key="4">
    <source>
        <dbReference type="ARBA" id="ARBA00023136"/>
    </source>
</evidence>
<proteinExistence type="predicted"/>
<dbReference type="GO" id="GO:0009306">
    <property type="term" value="P:protein secretion"/>
    <property type="evidence" value="ECO:0007669"/>
    <property type="project" value="TreeGrafter"/>
</dbReference>
<evidence type="ECO:0000313" key="6">
    <source>
        <dbReference type="Proteomes" id="UP000288086"/>
    </source>
</evidence>
<evidence type="ECO:0000256" key="3">
    <source>
        <dbReference type="ARBA" id="ARBA00022989"/>
    </source>
</evidence>
<accession>A0A3S3QUG2</accession>
<dbReference type="AlphaFoldDB" id="A0A3S3QUG2"/>
<keyword evidence="2" id="KW-0812">Transmembrane</keyword>
<evidence type="ECO:0000313" key="5">
    <source>
        <dbReference type="EMBL" id="RWX48053.1"/>
    </source>
</evidence>
<dbReference type="GO" id="GO:0005886">
    <property type="term" value="C:plasma membrane"/>
    <property type="evidence" value="ECO:0007669"/>
    <property type="project" value="TreeGrafter"/>
</dbReference>
<evidence type="ECO:0008006" key="7">
    <source>
        <dbReference type="Google" id="ProtNLM"/>
    </source>
</evidence>